<sequence length="438" mass="51264">MRFFIRFKDLIWAYLLPILFLGHFIIFPTVGIDTENAILHYDYLLFSWETIGRIGLVGLKKLFFPTGYSPILNNLIMIIGLGFFLYFVSKKLKVHLIIFSLTFLSLPITYFQIYFQLQNAEVVFTCLLVVLSAYYFSTSTNWYTWLIPILIFGFAISVYQSFLDFIIASTSYFLLQNKDTLKPRLVILKLFLAPCFSLGVYWLLNHLFNQQNGNSDYLHILFLSKVSLLAIVIIVFVTIYFLFELFSKKIDMSSFFLKSAFYCSPFLTLAAVGNLQYRALFPTFPFVLGIIFSSVYYDKKKKLKHFIELSLITFTMITVFLVYQNYRQYQDDRNLAQTIKKAIPNSDYRVQFIGKYQGNRIPFIIAGEPVGKSFFWWDPLPSQERSDNFLKLEGVNYIPSTIEENQEISQQSISFYTNPNTSWIQLDDVNKVVYIIFE</sequence>
<dbReference type="RefSeq" id="WP_099871128.1">
    <property type="nucleotide sequence ID" value="NZ_CP025043.1"/>
</dbReference>
<proteinExistence type="predicted"/>
<dbReference type="EMBL" id="CP025043">
    <property type="protein sequence ID" value="AUA19132.1"/>
    <property type="molecule type" value="Genomic_DNA"/>
</dbReference>
<reference evidence="1 2" key="1">
    <citation type="submission" date="2017-11" db="EMBL/GenBank/DDBJ databases">
        <title>Genome analysis of Streptococcus suis serotype chz stain ah681.</title>
        <authorList>
            <person name="Pan Z."/>
            <person name="Zhang Y."/>
            <person name="Ma J."/>
            <person name="Lu P."/>
            <person name="Zhu Y."/>
            <person name="Zhong X."/>
            <person name="Dong W."/>
            <person name="Lu C."/>
            <person name="Yao H."/>
        </authorList>
    </citation>
    <scope>NUCLEOTIDE SEQUENCE [LARGE SCALE GENOMIC DNA]</scope>
    <source>
        <strain evidence="1 2">AH681</strain>
    </source>
</reference>
<evidence type="ECO:0000313" key="2">
    <source>
        <dbReference type="Proteomes" id="UP000231863"/>
    </source>
</evidence>
<name>A0A2I5KP58_STRSU</name>
<accession>A0A2I5KP58</accession>
<gene>
    <name evidence="1" type="ORF">CWI26_06340</name>
</gene>
<organism evidence="1 2">
    <name type="scientific">Streptococcus suis</name>
    <dbReference type="NCBI Taxonomy" id="1307"/>
    <lineage>
        <taxon>Bacteria</taxon>
        <taxon>Bacillati</taxon>
        <taxon>Bacillota</taxon>
        <taxon>Bacilli</taxon>
        <taxon>Lactobacillales</taxon>
        <taxon>Streptococcaceae</taxon>
        <taxon>Streptococcus</taxon>
    </lineage>
</organism>
<evidence type="ECO:0008006" key="3">
    <source>
        <dbReference type="Google" id="ProtNLM"/>
    </source>
</evidence>
<evidence type="ECO:0000313" key="1">
    <source>
        <dbReference type="EMBL" id="AUA19132.1"/>
    </source>
</evidence>
<dbReference type="AlphaFoldDB" id="A0A2I5KP58"/>
<protein>
    <recommendedName>
        <fullName evidence="3">Glycosyltransferase RgtA/B/C/D-like domain-containing protein</fullName>
    </recommendedName>
</protein>
<dbReference type="Proteomes" id="UP000231863">
    <property type="component" value="Chromosome"/>
</dbReference>